<organism evidence="1">
    <name type="scientific">Moorella thermoacetica Y72</name>
    <dbReference type="NCBI Taxonomy" id="1325331"/>
    <lineage>
        <taxon>Bacteria</taxon>
        <taxon>Bacillati</taxon>
        <taxon>Bacillota</taxon>
        <taxon>Clostridia</taxon>
        <taxon>Neomoorellales</taxon>
        <taxon>Neomoorellaceae</taxon>
        <taxon>Neomoorella</taxon>
    </lineage>
</organism>
<proteinExistence type="predicted"/>
<sequence>MMPPLYLAPPGEKTVTGARPAVAAVKIAAGRGEGV</sequence>
<accession>A0A0S6UBR9</accession>
<evidence type="ECO:0000313" key="1">
    <source>
        <dbReference type="EMBL" id="GAF26181.1"/>
    </source>
</evidence>
<dbReference type="Proteomes" id="UP000063718">
    <property type="component" value="Unassembled WGS sequence"/>
</dbReference>
<reference evidence="1" key="1">
    <citation type="journal article" date="2014" name="Gene">
        <title>Genome-guided analysis of transformation efficiency and carbon dioxide assimilation by Moorella thermoacetica Y72.</title>
        <authorList>
            <person name="Tsukahara K."/>
            <person name="Kita A."/>
            <person name="Nakashimada Y."/>
            <person name="Hoshino T."/>
            <person name="Murakami K."/>
        </authorList>
    </citation>
    <scope>NUCLEOTIDE SEQUENCE [LARGE SCALE GENOMIC DNA]</scope>
    <source>
        <strain evidence="1">Y72</strain>
    </source>
</reference>
<gene>
    <name evidence="1" type="ORF">MTY_1520</name>
</gene>
<dbReference type="EMBL" id="DF238840">
    <property type="protein sequence ID" value="GAF26181.1"/>
    <property type="molecule type" value="Genomic_DNA"/>
</dbReference>
<dbReference type="AlphaFoldDB" id="A0A0S6UBR9"/>
<protein>
    <submittedName>
        <fullName evidence="1">Uncharacterized protein</fullName>
    </submittedName>
</protein>
<name>A0A0S6UBR9_NEOTH</name>